<evidence type="ECO:0000313" key="10">
    <source>
        <dbReference type="EMBL" id="EER02243.1"/>
    </source>
</evidence>
<evidence type="ECO:0000313" key="11">
    <source>
        <dbReference type="Proteomes" id="UP000007800"/>
    </source>
</evidence>
<accession>C5LLZ7</accession>
<dbReference type="EMBL" id="GG683341">
    <property type="protein sequence ID" value="EER02243.1"/>
    <property type="molecule type" value="Genomic_DNA"/>
</dbReference>
<dbReference type="AlphaFoldDB" id="C5LLZ7"/>
<dbReference type="OrthoDB" id="6608471at2759"/>
<reference evidence="10 11" key="1">
    <citation type="submission" date="2008-07" db="EMBL/GenBank/DDBJ databases">
        <authorList>
            <person name="El-Sayed N."/>
            <person name="Caler E."/>
            <person name="Inman J."/>
            <person name="Amedeo P."/>
            <person name="Hass B."/>
            <person name="Wortman J."/>
        </authorList>
    </citation>
    <scope>NUCLEOTIDE SEQUENCE [LARGE SCALE GENOMIC DNA]</scope>
    <source>
        <strain evidence="11">ATCC 50983 / TXsc</strain>
    </source>
</reference>
<evidence type="ECO:0000256" key="8">
    <source>
        <dbReference type="ARBA" id="ARBA00023136"/>
    </source>
</evidence>
<keyword evidence="5" id="KW-0029">Amino-acid transport</keyword>
<dbReference type="InterPro" id="IPR004686">
    <property type="entry name" value="Mtc"/>
</dbReference>
<name>C5LLZ7_PERM5</name>
<evidence type="ECO:0000256" key="9">
    <source>
        <dbReference type="SAM" id="Phobius"/>
    </source>
</evidence>
<dbReference type="InParanoid" id="C5LLZ7"/>
<organism evidence="11">
    <name type="scientific">Perkinsus marinus (strain ATCC 50983 / TXsc)</name>
    <dbReference type="NCBI Taxonomy" id="423536"/>
    <lineage>
        <taxon>Eukaryota</taxon>
        <taxon>Sar</taxon>
        <taxon>Alveolata</taxon>
        <taxon>Perkinsozoa</taxon>
        <taxon>Perkinsea</taxon>
        <taxon>Perkinsida</taxon>
        <taxon>Perkinsidae</taxon>
        <taxon>Perkinsus</taxon>
    </lineage>
</organism>
<dbReference type="GO" id="GO:0140300">
    <property type="term" value="P:serine import into mitochondrion"/>
    <property type="evidence" value="ECO:0007669"/>
    <property type="project" value="TreeGrafter"/>
</dbReference>
<dbReference type="PANTHER" id="PTHR11153">
    <property type="entry name" value="SIDEROFLEXIN"/>
    <property type="match status" value="1"/>
</dbReference>
<dbReference type="Proteomes" id="UP000007800">
    <property type="component" value="Unassembled WGS sequence"/>
</dbReference>
<feature type="transmembrane region" description="Helical" evidence="9">
    <location>
        <begin position="243"/>
        <end position="262"/>
    </location>
</feature>
<keyword evidence="3" id="KW-0813">Transport</keyword>
<gene>
    <name evidence="10" type="ORF">Pmar_PMAR027112</name>
</gene>
<evidence type="ECO:0000256" key="6">
    <source>
        <dbReference type="ARBA" id="ARBA00022989"/>
    </source>
</evidence>
<dbReference type="OMA" id="GRVRHCA"/>
<comment type="similarity">
    <text evidence="2">Belongs to the sideroflexin family.</text>
</comment>
<proteinExistence type="inferred from homology"/>
<evidence type="ECO:0000256" key="3">
    <source>
        <dbReference type="ARBA" id="ARBA00022448"/>
    </source>
</evidence>
<evidence type="ECO:0000256" key="5">
    <source>
        <dbReference type="ARBA" id="ARBA00022970"/>
    </source>
</evidence>
<feature type="transmembrane region" description="Helical" evidence="9">
    <location>
        <begin position="274"/>
        <end position="296"/>
    </location>
</feature>
<keyword evidence="11" id="KW-1185">Reference proteome</keyword>
<keyword evidence="6 9" id="KW-1133">Transmembrane helix</keyword>
<dbReference type="GeneID" id="9055236"/>
<comment type="subcellular location">
    <subcellularLocation>
        <location evidence="1">Mitochondrion membrane</location>
        <topology evidence="1">Multi-pass membrane protein</topology>
    </subcellularLocation>
</comment>
<keyword evidence="7" id="KW-0496">Mitochondrion</keyword>
<dbReference type="Pfam" id="PF03820">
    <property type="entry name" value="SFXNs"/>
    <property type="match status" value="1"/>
</dbReference>
<keyword evidence="8 9" id="KW-0472">Membrane</keyword>
<dbReference type="RefSeq" id="XP_002769525.1">
    <property type="nucleotide sequence ID" value="XM_002769479.1"/>
</dbReference>
<dbReference type="PANTHER" id="PTHR11153:SF8">
    <property type="entry name" value="SIDEROFLEXIN-1"/>
    <property type="match status" value="1"/>
</dbReference>
<dbReference type="GO" id="GO:0015075">
    <property type="term" value="F:monoatomic ion transmembrane transporter activity"/>
    <property type="evidence" value="ECO:0007669"/>
    <property type="project" value="InterPro"/>
</dbReference>
<feature type="transmembrane region" description="Helical" evidence="9">
    <location>
        <begin position="152"/>
        <end position="172"/>
    </location>
</feature>
<evidence type="ECO:0000256" key="4">
    <source>
        <dbReference type="ARBA" id="ARBA00022692"/>
    </source>
</evidence>
<dbReference type="GO" id="GO:0005743">
    <property type="term" value="C:mitochondrial inner membrane"/>
    <property type="evidence" value="ECO:0007669"/>
    <property type="project" value="TreeGrafter"/>
</dbReference>
<evidence type="ECO:0000256" key="1">
    <source>
        <dbReference type="ARBA" id="ARBA00004225"/>
    </source>
</evidence>
<evidence type="ECO:0000256" key="2">
    <source>
        <dbReference type="ARBA" id="ARBA00005974"/>
    </source>
</evidence>
<keyword evidence="4 9" id="KW-0812">Transmembrane</keyword>
<protein>
    <submittedName>
        <fullName evidence="10">Sideroflexin-5, putative</fullName>
    </submittedName>
</protein>
<evidence type="ECO:0000256" key="7">
    <source>
        <dbReference type="ARBA" id="ARBA00023128"/>
    </source>
</evidence>
<sequence length="323" mass="35495">MSIFSSMISSERPPFSLTDRRYDQTTYWGRFRSMLDQCDPTTLLHSTREIYEARNALHDFQNGNSKLTDEQLWKARKLKESAIHPDTGELIPAPFRMSGYVPFNGPVCVGAVMAKSTPAIVFWHWVNQSQNAFVNYFNRNASSPVDDKTLTWSYLGAVGSAIAIAYGLSSVVKKRLSPARATVVLRWVGLPASMVASSANCFIMRHSELDSGITVYKKGTNEEVGTSKNAAKKALKEVVASRMLLQLPVFGVPPAFMTLPPIQRFCGAYPSMALPLSTMVLLLSFGFGLPASIAAFPQTGIISEDSLEPSLQGHGDLQYNKGL</sequence>